<dbReference type="Gene3D" id="3.90.226.10">
    <property type="entry name" value="2-enoyl-CoA Hydratase, Chain A, domain 1"/>
    <property type="match status" value="1"/>
</dbReference>
<protein>
    <submittedName>
        <fullName evidence="1">Uncharacterized protein</fullName>
    </submittedName>
</protein>
<organism evidence="1 2">
    <name type="scientific">Rotaria socialis</name>
    <dbReference type="NCBI Taxonomy" id="392032"/>
    <lineage>
        <taxon>Eukaryota</taxon>
        <taxon>Metazoa</taxon>
        <taxon>Spiralia</taxon>
        <taxon>Gnathifera</taxon>
        <taxon>Rotifera</taxon>
        <taxon>Eurotatoria</taxon>
        <taxon>Bdelloidea</taxon>
        <taxon>Philodinida</taxon>
        <taxon>Philodinidae</taxon>
        <taxon>Rotaria</taxon>
    </lineage>
</organism>
<dbReference type="AlphaFoldDB" id="A0A818UR82"/>
<dbReference type="PANTHER" id="PTHR11941">
    <property type="entry name" value="ENOYL-COA HYDRATASE-RELATED"/>
    <property type="match status" value="1"/>
</dbReference>
<dbReference type="InterPro" id="IPR001753">
    <property type="entry name" value="Enoyl-CoA_hydra/iso"/>
</dbReference>
<reference evidence="1" key="1">
    <citation type="submission" date="2021-02" db="EMBL/GenBank/DDBJ databases">
        <authorList>
            <person name="Nowell W R."/>
        </authorList>
    </citation>
    <scope>NUCLEOTIDE SEQUENCE</scope>
</reference>
<dbReference type="InterPro" id="IPR029045">
    <property type="entry name" value="ClpP/crotonase-like_dom_sf"/>
</dbReference>
<dbReference type="Proteomes" id="UP000663872">
    <property type="component" value="Unassembled WGS sequence"/>
</dbReference>
<evidence type="ECO:0000313" key="1">
    <source>
        <dbReference type="EMBL" id="CAF3696513.1"/>
    </source>
</evidence>
<dbReference type="PANTHER" id="PTHR11941:SF54">
    <property type="entry name" value="ENOYL-COA HYDRATASE, MITOCHONDRIAL"/>
    <property type="match status" value="1"/>
</dbReference>
<gene>
    <name evidence="1" type="ORF">GRG538_LOCUS28040</name>
</gene>
<dbReference type="GO" id="GO:0003824">
    <property type="term" value="F:catalytic activity"/>
    <property type="evidence" value="ECO:0007669"/>
    <property type="project" value="UniProtKB-ARBA"/>
</dbReference>
<name>A0A818UR82_9BILA</name>
<dbReference type="Pfam" id="PF00378">
    <property type="entry name" value="ECH_1"/>
    <property type="match status" value="1"/>
</dbReference>
<sequence>MSLLQQHWKTLSISLTDTILTISMNRPKANAMSPELLNELIHAFNQASNDNKIKGVLLRSNLSSTFSAGADLSTVYNLSIARQRAVIDNFVFETLSRGMTAPLHCSKPVACSLDGHTIAGGLMLALSCDYIAMGTRKPFRIGITGPIVGIPYPLKAVKLVQHQLEPQLGYRFLVDANLVSSNDFPIRCERSETPDDLARKWLKMISERPLKGFQITKQKWWSDLGYRFLVDANLVSSNDFPIRCERSETPDDLARKWLKMISERPLKGFQITKQKWWSDVIELDSKDNEKEKQEYFEAVTSDECMQAMKKALNKDTK</sequence>
<evidence type="ECO:0000313" key="2">
    <source>
        <dbReference type="Proteomes" id="UP000663872"/>
    </source>
</evidence>
<accession>A0A818UR82</accession>
<dbReference type="CDD" id="cd06558">
    <property type="entry name" value="crotonase-like"/>
    <property type="match status" value="1"/>
</dbReference>
<comment type="caution">
    <text evidence="1">The sequence shown here is derived from an EMBL/GenBank/DDBJ whole genome shotgun (WGS) entry which is preliminary data.</text>
</comment>
<dbReference type="GO" id="GO:0006635">
    <property type="term" value="P:fatty acid beta-oxidation"/>
    <property type="evidence" value="ECO:0007669"/>
    <property type="project" value="TreeGrafter"/>
</dbReference>
<dbReference type="SUPFAM" id="SSF52096">
    <property type="entry name" value="ClpP/crotonase"/>
    <property type="match status" value="1"/>
</dbReference>
<proteinExistence type="predicted"/>
<dbReference type="EMBL" id="CAJNYT010004846">
    <property type="protein sequence ID" value="CAF3696513.1"/>
    <property type="molecule type" value="Genomic_DNA"/>
</dbReference>